<evidence type="ECO:0000256" key="1">
    <source>
        <dbReference type="SAM" id="MobiDB-lite"/>
    </source>
</evidence>
<keyword evidence="3" id="KW-1185">Reference proteome</keyword>
<dbReference type="Proteomes" id="UP000051966">
    <property type="component" value="Unassembled WGS sequence"/>
</dbReference>
<dbReference type="AlphaFoldDB" id="A0A0R1W8P3"/>
<dbReference type="PATRIC" id="fig|1423743.5.peg.1437"/>
<feature type="region of interest" description="Disordered" evidence="1">
    <location>
        <begin position="29"/>
        <end position="54"/>
    </location>
</feature>
<name>A0A0R1W8P3_9LACO</name>
<dbReference type="RefSeq" id="WP_056983531.1">
    <property type="nucleotide sequence ID" value="NZ_AZFY01000022.1"/>
</dbReference>
<accession>A0A0R1W8P3</accession>
<gene>
    <name evidence="2" type="ORF">FD41_GL001384</name>
</gene>
<comment type="caution">
    <text evidence="2">The sequence shown here is derived from an EMBL/GenBank/DDBJ whole genome shotgun (WGS) entry which is preliminary data.</text>
</comment>
<protein>
    <submittedName>
        <fullName evidence="2">Uncharacterized protein</fullName>
    </submittedName>
</protein>
<evidence type="ECO:0000313" key="3">
    <source>
        <dbReference type="Proteomes" id="UP000051966"/>
    </source>
</evidence>
<proteinExistence type="predicted"/>
<organism evidence="2 3">
    <name type="scientific">Lentilactobacillus farraginis DSM 18382 = JCM 14108</name>
    <dbReference type="NCBI Taxonomy" id="1423743"/>
    <lineage>
        <taxon>Bacteria</taxon>
        <taxon>Bacillati</taxon>
        <taxon>Bacillota</taxon>
        <taxon>Bacilli</taxon>
        <taxon>Lactobacillales</taxon>
        <taxon>Lactobacillaceae</taxon>
        <taxon>Lentilactobacillus</taxon>
    </lineage>
</organism>
<evidence type="ECO:0000313" key="2">
    <source>
        <dbReference type="EMBL" id="KRM11526.1"/>
    </source>
</evidence>
<sequence length="238" mass="26470">MSLCIVGLLIVLFGGQTIINRAYDQSADKQSSSLEKKNSSQRAATRKQDPNDIDHAPLYKIGQYYNSAKYGRIKLTGISTKRNVVYTRNQLITTINWAKICTNTPKTAAQRINSASDYNLDKVSNPYTYLKVQYTVQNNFSNAVTFGGVRQLTIGNGSILNGTDELVIDDGQSEQLLPHTKRVFTIHVLIDKFTDRAHPQKVHLYFGSSKGTVTLRKVAAGFDCLLPITYDRAADDSV</sequence>
<dbReference type="EMBL" id="AZFY01000022">
    <property type="protein sequence ID" value="KRM11526.1"/>
    <property type="molecule type" value="Genomic_DNA"/>
</dbReference>
<reference evidence="2 3" key="1">
    <citation type="journal article" date="2015" name="Genome Announc.">
        <title>Expanding the biotechnology potential of lactobacilli through comparative genomics of 213 strains and associated genera.</title>
        <authorList>
            <person name="Sun Z."/>
            <person name="Harris H.M."/>
            <person name="McCann A."/>
            <person name="Guo C."/>
            <person name="Argimon S."/>
            <person name="Zhang W."/>
            <person name="Yang X."/>
            <person name="Jeffery I.B."/>
            <person name="Cooney J.C."/>
            <person name="Kagawa T.F."/>
            <person name="Liu W."/>
            <person name="Song Y."/>
            <person name="Salvetti E."/>
            <person name="Wrobel A."/>
            <person name="Rasinkangas P."/>
            <person name="Parkhill J."/>
            <person name="Rea M.C."/>
            <person name="O'Sullivan O."/>
            <person name="Ritari J."/>
            <person name="Douillard F.P."/>
            <person name="Paul Ross R."/>
            <person name="Yang R."/>
            <person name="Briner A.E."/>
            <person name="Felis G.E."/>
            <person name="de Vos W.M."/>
            <person name="Barrangou R."/>
            <person name="Klaenhammer T.R."/>
            <person name="Caufield P.W."/>
            <person name="Cui Y."/>
            <person name="Zhang H."/>
            <person name="O'Toole P.W."/>
        </authorList>
    </citation>
    <scope>NUCLEOTIDE SEQUENCE [LARGE SCALE GENOMIC DNA]</scope>
    <source>
        <strain evidence="2 3">DSM 18382</strain>
    </source>
</reference>